<reference evidence="2 3" key="1">
    <citation type="submission" date="2009-11" db="EMBL/GenBank/DDBJ databases">
        <title>Annotation of Allomyces macrogynus ATCC 38327.</title>
        <authorList>
            <consortium name="The Broad Institute Genome Sequencing Platform"/>
            <person name="Russ C."/>
            <person name="Cuomo C."/>
            <person name="Burger G."/>
            <person name="Gray M.W."/>
            <person name="Holland P.W.H."/>
            <person name="King N."/>
            <person name="Lang F.B.F."/>
            <person name="Roger A.J."/>
            <person name="Ruiz-Trillo I."/>
            <person name="Young S.K."/>
            <person name="Zeng Q."/>
            <person name="Gargeya S."/>
            <person name="Fitzgerald M."/>
            <person name="Haas B."/>
            <person name="Abouelleil A."/>
            <person name="Alvarado L."/>
            <person name="Arachchi H.M."/>
            <person name="Berlin A."/>
            <person name="Chapman S.B."/>
            <person name="Gearin G."/>
            <person name="Goldberg J."/>
            <person name="Griggs A."/>
            <person name="Gujja S."/>
            <person name="Hansen M."/>
            <person name="Heiman D."/>
            <person name="Howarth C."/>
            <person name="Larimer J."/>
            <person name="Lui A."/>
            <person name="MacDonald P.J.P."/>
            <person name="McCowen C."/>
            <person name="Montmayeur A."/>
            <person name="Murphy C."/>
            <person name="Neiman D."/>
            <person name="Pearson M."/>
            <person name="Priest M."/>
            <person name="Roberts A."/>
            <person name="Saif S."/>
            <person name="Shea T."/>
            <person name="Sisk P."/>
            <person name="Stolte C."/>
            <person name="Sykes S."/>
            <person name="Wortman J."/>
            <person name="Nusbaum C."/>
            <person name="Birren B."/>
        </authorList>
    </citation>
    <scope>NUCLEOTIDE SEQUENCE [LARGE SCALE GENOMIC DNA]</scope>
    <source>
        <strain evidence="2 3">ATCC 38327</strain>
    </source>
</reference>
<sequence>MSMHHGVSMISVPSSPVLASHDPSAMGLLAAVAARHAPAAAAAAAAGSVTPAYALVPVNGSASASTTPLLVATTSAGSSGYALAAYPAPSAGNAPTMHAVGTGTQPGTPVNAWYAPSPPATSGDADLQPRYPLHSVTLLPSGAAVGMTPAPGVGPASFGAGNAEVDAVNDLVELAGGTGAPIVLPLTAISPYPGAVLSASERAALASPFACAVLSASERAALVSPFAGAVLTTSERGVVGGAGGYGSPYAAAMQTAAERAIAVVAAGSPYAGAILSASEAGTSSTPSTFAVTTLKPADPAPRPPYLSATARMSSPAVRPTDD</sequence>
<dbReference type="AlphaFoldDB" id="A0A0L0SNA3"/>
<evidence type="ECO:0000313" key="2">
    <source>
        <dbReference type="EMBL" id="KNE63864.1"/>
    </source>
</evidence>
<feature type="region of interest" description="Disordered" evidence="1">
    <location>
        <begin position="283"/>
        <end position="322"/>
    </location>
</feature>
<dbReference type="Proteomes" id="UP000054350">
    <property type="component" value="Unassembled WGS sequence"/>
</dbReference>
<dbReference type="VEuPathDB" id="FungiDB:AMAG_08929"/>
<keyword evidence="3" id="KW-1185">Reference proteome</keyword>
<reference evidence="3" key="2">
    <citation type="submission" date="2009-11" db="EMBL/GenBank/DDBJ databases">
        <title>The Genome Sequence of Allomyces macrogynus strain ATCC 38327.</title>
        <authorList>
            <consortium name="The Broad Institute Genome Sequencing Platform"/>
            <person name="Russ C."/>
            <person name="Cuomo C."/>
            <person name="Shea T."/>
            <person name="Young S.K."/>
            <person name="Zeng Q."/>
            <person name="Koehrsen M."/>
            <person name="Haas B."/>
            <person name="Borodovsky M."/>
            <person name="Guigo R."/>
            <person name="Alvarado L."/>
            <person name="Berlin A."/>
            <person name="Borenstein D."/>
            <person name="Chen Z."/>
            <person name="Engels R."/>
            <person name="Freedman E."/>
            <person name="Gellesch M."/>
            <person name="Goldberg J."/>
            <person name="Griggs A."/>
            <person name="Gujja S."/>
            <person name="Heiman D."/>
            <person name="Hepburn T."/>
            <person name="Howarth C."/>
            <person name="Jen D."/>
            <person name="Larson L."/>
            <person name="Lewis B."/>
            <person name="Mehta T."/>
            <person name="Park D."/>
            <person name="Pearson M."/>
            <person name="Roberts A."/>
            <person name="Saif S."/>
            <person name="Shenoy N."/>
            <person name="Sisk P."/>
            <person name="Stolte C."/>
            <person name="Sykes S."/>
            <person name="Walk T."/>
            <person name="White J."/>
            <person name="Yandava C."/>
            <person name="Burger G."/>
            <person name="Gray M.W."/>
            <person name="Holland P.W.H."/>
            <person name="King N."/>
            <person name="Lang F.B.F."/>
            <person name="Roger A.J."/>
            <person name="Ruiz-Trillo I."/>
            <person name="Lander E."/>
            <person name="Nusbaum C."/>
        </authorList>
    </citation>
    <scope>NUCLEOTIDE SEQUENCE [LARGE SCALE GENOMIC DNA]</scope>
    <source>
        <strain evidence="3">ATCC 38327</strain>
    </source>
</reference>
<evidence type="ECO:0000313" key="3">
    <source>
        <dbReference type="Proteomes" id="UP000054350"/>
    </source>
</evidence>
<dbReference type="EMBL" id="GG745343">
    <property type="protein sequence ID" value="KNE63864.1"/>
    <property type="molecule type" value="Genomic_DNA"/>
</dbReference>
<evidence type="ECO:0000256" key="1">
    <source>
        <dbReference type="SAM" id="MobiDB-lite"/>
    </source>
</evidence>
<name>A0A0L0SNA3_ALLM3</name>
<protein>
    <submittedName>
        <fullName evidence="2">Uncharacterized protein</fullName>
    </submittedName>
</protein>
<accession>A0A0L0SNA3</accession>
<organism evidence="2 3">
    <name type="scientific">Allomyces macrogynus (strain ATCC 38327)</name>
    <name type="common">Allomyces javanicus var. macrogynus</name>
    <dbReference type="NCBI Taxonomy" id="578462"/>
    <lineage>
        <taxon>Eukaryota</taxon>
        <taxon>Fungi</taxon>
        <taxon>Fungi incertae sedis</taxon>
        <taxon>Blastocladiomycota</taxon>
        <taxon>Blastocladiomycetes</taxon>
        <taxon>Blastocladiales</taxon>
        <taxon>Blastocladiaceae</taxon>
        <taxon>Allomyces</taxon>
    </lineage>
</organism>
<proteinExistence type="predicted"/>
<gene>
    <name evidence="2" type="ORF">AMAG_08929</name>
</gene>